<keyword evidence="1" id="KW-1133">Transmembrane helix</keyword>
<proteinExistence type="predicted"/>
<gene>
    <name evidence="2" type="ORF">NSK_002978</name>
</gene>
<dbReference type="AlphaFoldDB" id="A0A4D9DA15"/>
<sequence>MFYTIIKRIPGSQGTKVFVGTTLMLTVGCLPFWIKRFKNSESRAGHDLFSSEKPEAIERMEEERKEKILTKVA</sequence>
<dbReference type="EMBL" id="SDOX01000011">
    <property type="protein sequence ID" value="TFJ85468.1"/>
    <property type="molecule type" value="Genomic_DNA"/>
</dbReference>
<organism evidence="2 3">
    <name type="scientific">Nannochloropsis salina CCMP1776</name>
    <dbReference type="NCBI Taxonomy" id="1027361"/>
    <lineage>
        <taxon>Eukaryota</taxon>
        <taxon>Sar</taxon>
        <taxon>Stramenopiles</taxon>
        <taxon>Ochrophyta</taxon>
        <taxon>Eustigmatophyceae</taxon>
        <taxon>Eustigmatales</taxon>
        <taxon>Monodopsidaceae</taxon>
        <taxon>Microchloropsis</taxon>
        <taxon>Microchloropsis salina</taxon>
    </lineage>
</organism>
<accession>A0A4D9DA15</accession>
<dbReference type="PROSITE" id="PS51257">
    <property type="entry name" value="PROKAR_LIPOPROTEIN"/>
    <property type="match status" value="1"/>
</dbReference>
<evidence type="ECO:0000313" key="3">
    <source>
        <dbReference type="Proteomes" id="UP000355283"/>
    </source>
</evidence>
<feature type="transmembrane region" description="Helical" evidence="1">
    <location>
        <begin position="17"/>
        <end position="34"/>
    </location>
</feature>
<reference evidence="2 3" key="1">
    <citation type="submission" date="2019-01" db="EMBL/GenBank/DDBJ databases">
        <title>Nuclear Genome Assembly of the Microalgal Biofuel strain Nannochloropsis salina CCMP1776.</title>
        <authorList>
            <person name="Hovde B."/>
        </authorList>
    </citation>
    <scope>NUCLEOTIDE SEQUENCE [LARGE SCALE GENOMIC DNA]</scope>
    <source>
        <strain evidence="2 3">CCMP1776</strain>
    </source>
</reference>
<comment type="caution">
    <text evidence="2">The sequence shown here is derived from an EMBL/GenBank/DDBJ whole genome shotgun (WGS) entry which is preliminary data.</text>
</comment>
<keyword evidence="1" id="KW-0812">Transmembrane</keyword>
<protein>
    <submittedName>
        <fullName evidence="2">Uncharacterized protein</fullName>
    </submittedName>
</protein>
<evidence type="ECO:0000313" key="2">
    <source>
        <dbReference type="EMBL" id="TFJ85468.1"/>
    </source>
</evidence>
<keyword evidence="1" id="KW-0472">Membrane</keyword>
<dbReference type="Proteomes" id="UP000355283">
    <property type="component" value="Unassembled WGS sequence"/>
</dbReference>
<name>A0A4D9DA15_9STRA</name>
<keyword evidence="3" id="KW-1185">Reference proteome</keyword>
<evidence type="ECO:0000256" key="1">
    <source>
        <dbReference type="SAM" id="Phobius"/>
    </source>
</evidence>